<dbReference type="Pfam" id="PF03755">
    <property type="entry name" value="YicC-like_N"/>
    <property type="match status" value="1"/>
</dbReference>
<dbReference type="GO" id="GO:0004521">
    <property type="term" value="F:RNA endonuclease activity"/>
    <property type="evidence" value="ECO:0007669"/>
    <property type="project" value="InterPro"/>
</dbReference>
<feature type="domain" description="Endoribonuclease YicC-like C-terminal" evidence="7">
    <location>
        <begin position="173"/>
        <end position="292"/>
    </location>
</feature>
<accession>A0A8J6TWD8</accession>
<dbReference type="InterPro" id="IPR013527">
    <property type="entry name" value="YicC-like_N"/>
</dbReference>
<comment type="similarity">
    <text evidence="5">Belongs to the YicC/YloC family.</text>
</comment>
<keyword evidence="9" id="KW-1185">Reference proteome</keyword>
<evidence type="ECO:0000259" key="6">
    <source>
        <dbReference type="Pfam" id="PF03755"/>
    </source>
</evidence>
<sequence>MIRSMTGYGRSQQILNGRDISVEIRSVNHRFFEFSARVPRIYGYLEEKMKSFVQGRVSRGKIDVNVTVFTVEGKESEVEINKSLAKGYVEALRELKEEFDLIDDLSLSSIARFGDIFSVRKAPEDEEVVWADVQVVAQEAVQKFVEMREAEGHRLKEDVLAKLRRIEDLVGQIETLSPQTVVSYRERLTAKMKEVLQDQNVDEQRLLLEAAIYSEKIAVDEETVRLRSHLKQFTELLETDQAVGRKLDFLVQELNRETNTIGSKAQNIEITGMVVEIKSEIEKIREQIQNIE</sequence>
<feature type="domain" description="Endoribonuclease YicC-like N-terminal" evidence="6">
    <location>
        <begin position="2"/>
        <end position="156"/>
    </location>
</feature>
<dbReference type="PANTHER" id="PTHR30636">
    <property type="entry name" value="UPF0701 PROTEIN YICC"/>
    <property type="match status" value="1"/>
</dbReference>
<evidence type="ECO:0000256" key="5">
    <source>
        <dbReference type="ARBA" id="ARBA00035648"/>
    </source>
</evidence>
<evidence type="ECO:0000256" key="1">
    <source>
        <dbReference type="ARBA" id="ARBA00001968"/>
    </source>
</evidence>
<protein>
    <submittedName>
        <fullName evidence="8">YicC family protein</fullName>
    </submittedName>
</protein>
<reference evidence="8" key="1">
    <citation type="submission" date="2020-08" db="EMBL/GenBank/DDBJ databases">
        <title>Genome public.</title>
        <authorList>
            <person name="Liu C."/>
            <person name="Sun Q."/>
        </authorList>
    </citation>
    <scope>NUCLEOTIDE SEQUENCE</scope>
    <source>
        <strain evidence="8">NSJ-15</strain>
    </source>
</reference>
<keyword evidence="2" id="KW-0540">Nuclease</keyword>
<keyword evidence="4" id="KW-0378">Hydrolase</keyword>
<gene>
    <name evidence="8" type="ORF">H8702_00330</name>
</gene>
<dbReference type="RefSeq" id="WP_154824788.1">
    <property type="nucleotide sequence ID" value="NZ_JACRTL010000001.1"/>
</dbReference>
<dbReference type="PANTHER" id="PTHR30636:SF3">
    <property type="entry name" value="UPF0701 PROTEIN YICC"/>
    <property type="match status" value="1"/>
</dbReference>
<dbReference type="AlphaFoldDB" id="A0A8J6TWD8"/>
<evidence type="ECO:0000256" key="2">
    <source>
        <dbReference type="ARBA" id="ARBA00022722"/>
    </source>
</evidence>
<dbReference type="GO" id="GO:0016787">
    <property type="term" value="F:hydrolase activity"/>
    <property type="evidence" value="ECO:0007669"/>
    <property type="project" value="UniProtKB-KW"/>
</dbReference>
<proteinExistence type="inferred from homology"/>
<evidence type="ECO:0000259" key="7">
    <source>
        <dbReference type="Pfam" id="PF08340"/>
    </source>
</evidence>
<dbReference type="InterPro" id="IPR005229">
    <property type="entry name" value="YicC/YloC-like"/>
</dbReference>
<dbReference type="Proteomes" id="UP000632659">
    <property type="component" value="Unassembled WGS sequence"/>
</dbReference>
<evidence type="ECO:0000256" key="3">
    <source>
        <dbReference type="ARBA" id="ARBA00022759"/>
    </source>
</evidence>
<evidence type="ECO:0000313" key="9">
    <source>
        <dbReference type="Proteomes" id="UP000632659"/>
    </source>
</evidence>
<comment type="caution">
    <text evidence="8">The sequence shown here is derived from an EMBL/GenBank/DDBJ whole genome shotgun (WGS) entry which is preliminary data.</text>
</comment>
<dbReference type="InterPro" id="IPR013551">
    <property type="entry name" value="YicC-like_C"/>
</dbReference>
<organism evidence="8 9">
    <name type="scientific">Massiliimalia timonensis</name>
    <dbReference type="NCBI Taxonomy" id="1987501"/>
    <lineage>
        <taxon>Bacteria</taxon>
        <taxon>Bacillati</taxon>
        <taxon>Bacillota</taxon>
        <taxon>Clostridia</taxon>
        <taxon>Eubacteriales</taxon>
        <taxon>Oscillospiraceae</taxon>
        <taxon>Massiliimalia</taxon>
    </lineage>
</organism>
<name>A0A8J6TWD8_9FIRM</name>
<dbReference type="NCBIfam" id="TIGR00255">
    <property type="entry name" value="YicC/YloC family endoribonuclease"/>
    <property type="match status" value="1"/>
</dbReference>
<keyword evidence="3" id="KW-0255">Endonuclease</keyword>
<dbReference type="Pfam" id="PF08340">
    <property type="entry name" value="YicC-like_C"/>
    <property type="match status" value="1"/>
</dbReference>
<evidence type="ECO:0000313" key="8">
    <source>
        <dbReference type="EMBL" id="MBC8609565.1"/>
    </source>
</evidence>
<evidence type="ECO:0000256" key="4">
    <source>
        <dbReference type="ARBA" id="ARBA00022801"/>
    </source>
</evidence>
<comment type="cofactor">
    <cofactor evidence="1">
        <name>a divalent metal cation</name>
        <dbReference type="ChEBI" id="CHEBI:60240"/>
    </cofactor>
</comment>
<dbReference type="EMBL" id="JACRTL010000001">
    <property type="protein sequence ID" value="MBC8609565.1"/>
    <property type="molecule type" value="Genomic_DNA"/>
</dbReference>